<dbReference type="AlphaFoldDB" id="A0A379KYT2"/>
<evidence type="ECO:0000313" key="1">
    <source>
        <dbReference type="EMBL" id="KAF0252191.1"/>
    </source>
</evidence>
<dbReference type="EMBL" id="WOWR01000045">
    <property type="protein sequence ID" value="KAF0252191.1"/>
    <property type="molecule type" value="Genomic_DNA"/>
</dbReference>
<dbReference type="RefSeq" id="WP_041505930.1">
    <property type="nucleotide sequence ID" value="NZ_UGUZ01000001.1"/>
</dbReference>
<gene>
    <name evidence="1" type="ORF">GN299_24730</name>
</gene>
<evidence type="ECO:0000313" key="2">
    <source>
        <dbReference type="Proteomes" id="UP000442695"/>
    </source>
</evidence>
<sequence length="123" mass="13865">MTTSINLDFHSKRHSDFDLRRIARAMEQGFAEPVTAYLTDAFIMSRVGGGVVFGFEGDDPAGRNADGRVVQTAKVERVEKEGRFWVLTTVERSRYVMATFRREGGRNSLRDHLQLTEAQGVLV</sequence>
<name>A0A379KYT2_PSEPU</name>
<reference evidence="1 2" key="1">
    <citation type="submission" date="2019-12" db="EMBL/GenBank/DDBJ databases">
        <authorList>
            <person name="Woiski C."/>
        </authorList>
    </citation>
    <scope>NUCLEOTIDE SEQUENCE [LARGE SCALE GENOMIC DNA]</scope>
    <source>
        <strain evidence="1 2">BOE100</strain>
    </source>
</reference>
<accession>A0A379KYT2</accession>
<protein>
    <submittedName>
        <fullName evidence="1">Uncharacterized protein</fullName>
    </submittedName>
</protein>
<proteinExistence type="predicted"/>
<dbReference type="Proteomes" id="UP000442695">
    <property type="component" value="Unassembled WGS sequence"/>
</dbReference>
<comment type="caution">
    <text evidence="1">The sequence shown here is derived from an EMBL/GenBank/DDBJ whole genome shotgun (WGS) entry which is preliminary data.</text>
</comment>
<organism evidence="1 2">
    <name type="scientific">Pseudomonas putida</name>
    <name type="common">Arthrobacter siderocapsulatus</name>
    <dbReference type="NCBI Taxonomy" id="303"/>
    <lineage>
        <taxon>Bacteria</taxon>
        <taxon>Pseudomonadati</taxon>
        <taxon>Pseudomonadota</taxon>
        <taxon>Gammaproteobacteria</taxon>
        <taxon>Pseudomonadales</taxon>
        <taxon>Pseudomonadaceae</taxon>
        <taxon>Pseudomonas</taxon>
    </lineage>
</organism>